<reference evidence="2" key="3">
    <citation type="journal article" date="2018" name="Mol. Plant Microbe Interact.">
        <title>Genome sequence resources for the wheat stripe rust pathogen (Puccinia striiformis f. sp. tritici) and the barley stripe rust pathogen (Puccinia striiformis f. sp. hordei).</title>
        <authorList>
            <person name="Xia C."/>
            <person name="Wang M."/>
            <person name="Yin C."/>
            <person name="Cornejo O.E."/>
            <person name="Hulbert S.H."/>
            <person name="Chen X."/>
        </authorList>
    </citation>
    <scope>NUCLEOTIDE SEQUENCE [LARGE SCALE GENOMIC DNA]</scope>
    <source>
        <strain evidence="2">93TX-2</strain>
    </source>
</reference>
<gene>
    <name evidence="1" type="ORF">PSHT_11592</name>
</gene>
<dbReference type="VEuPathDB" id="FungiDB:PSHT_11592"/>
<keyword evidence="2" id="KW-1185">Reference proteome</keyword>
<protein>
    <submittedName>
        <fullName evidence="1">Uncharacterized protein</fullName>
    </submittedName>
</protein>
<dbReference type="EMBL" id="PKSM01000194">
    <property type="protein sequence ID" value="POW03686.1"/>
    <property type="molecule type" value="Genomic_DNA"/>
</dbReference>
<organism evidence="1 2">
    <name type="scientific">Puccinia striiformis</name>
    <dbReference type="NCBI Taxonomy" id="27350"/>
    <lineage>
        <taxon>Eukaryota</taxon>
        <taxon>Fungi</taxon>
        <taxon>Dikarya</taxon>
        <taxon>Basidiomycota</taxon>
        <taxon>Pucciniomycotina</taxon>
        <taxon>Pucciniomycetes</taxon>
        <taxon>Pucciniales</taxon>
        <taxon>Pucciniaceae</taxon>
        <taxon>Puccinia</taxon>
    </lineage>
</organism>
<sequence>MANPTFKSIINRSTGGSKALLYLRGWAWRLDRSVHDSVTVGESCDKSLVLLLPTTSRYKRYLQGFLLFENARNDLNLLTEIVSDLSATQ</sequence>
<evidence type="ECO:0000313" key="1">
    <source>
        <dbReference type="EMBL" id="POW03686.1"/>
    </source>
</evidence>
<name>A0A2S4V2D3_9BASI</name>
<accession>A0A2S4V2D3</accession>
<evidence type="ECO:0000313" key="2">
    <source>
        <dbReference type="Proteomes" id="UP000238274"/>
    </source>
</evidence>
<dbReference type="VEuPathDB" id="FungiDB:PSTT_03676"/>
<dbReference type="AlphaFoldDB" id="A0A2S4V2D3"/>
<dbReference type="Proteomes" id="UP000238274">
    <property type="component" value="Unassembled WGS sequence"/>
</dbReference>
<reference evidence="1 2" key="1">
    <citation type="submission" date="2017-12" db="EMBL/GenBank/DDBJ databases">
        <title>Gene loss provides genomic basis for host adaptation in cereal stripe rust fungi.</title>
        <authorList>
            <person name="Xia C."/>
        </authorList>
    </citation>
    <scope>NUCLEOTIDE SEQUENCE [LARGE SCALE GENOMIC DNA]</scope>
    <source>
        <strain evidence="1 2">93TX-2</strain>
    </source>
</reference>
<proteinExistence type="predicted"/>
<reference evidence="2" key="2">
    <citation type="journal article" date="2018" name="BMC Genomics">
        <title>Genomic insights into host adaptation between the wheat stripe rust pathogen (Puccinia striiformis f. sp. tritici) and the barley stripe rust pathogen (Puccinia striiformis f. sp. hordei).</title>
        <authorList>
            <person name="Xia C."/>
            <person name="Wang M."/>
            <person name="Yin C."/>
            <person name="Cornejo O.E."/>
            <person name="Hulbert S.H."/>
            <person name="Chen X."/>
        </authorList>
    </citation>
    <scope>NUCLEOTIDE SEQUENCE [LARGE SCALE GENOMIC DNA]</scope>
    <source>
        <strain evidence="2">93TX-2</strain>
    </source>
</reference>
<comment type="caution">
    <text evidence="1">The sequence shown here is derived from an EMBL/GenBank/DDBJ whole genome shotgun (WGS) entry which is preliminary data.</text>
</comment>